<keyword evidence="6" id="KW-0547">Nucleotide-binding</keyword>
<dbReference type="PANTHER" id="PTHR23070">
    <property type="entry name" value="BCS1 AAA-TYPE ATPASE"/>
    <property type="match status" value="1"/>
</dbReference>
<evidence type="ECO:0000256" key="1">
    <source>
        <dbReference type="ARBA" id="ARBA00001946"/>
    </source>
</evidence>
<evidence type="ECO:0000259" key="8">
    <source>
        <dbReference type="SMART" id="SM00382"/>
    </source>
</evidence>
<accession>A0ABP0Z1F0</accession>
<comment type="similarity">
    <text evidence="2">Belongs to the AAA ATPase family. BCS1 subfamily.</text>
</comment>
<dbReference type="SUPFAM" id="SSF52540">
    <property type="entry name" value="P-loop containing nucleoside triphosphate hydrolases"/>
    <property type="match status" value="1"/>
</dbReference>
<dbReference type="InterPro" id="IPR025753">
    <property type="entry name" value="AAA_N_dom"/>
</dbReference>
<evidence type="ECO:0000256" key="2">
    <source>
        <dbReference type="ARBA" id="ARBA00007448"/>
    </source>
</evidence>
<dbReference type="InterPro" id="IPR003593">
    <property type="entry name" value="AAA+_ATPase"/>
</dbReference>
<dbReference type="PROSITE" id="PS00674">
    <property type="entry name" value="AAA"/>
    <property type="match status" value="1"/>
</dbReference>
<dbReference type="InterPro" id="IPR003960">
    <property type="entry name" value="ATPase_AAA_CS"/>
</dbReference>
<organism evidence="9 10">
    <name type="scientific">Citrullus colocynthis</name>
    <name type="common">colocynth</name>
    <dbReference type="NCBI Taxonomy" id="252529"/>
    <lineage>
        <taxon>Eukaryota</taxon>
        <taxon>Viridiplantae</taxon>
        <taxon>Streptophyta</taxon>
        <taxon>Embryophyta</taxon>
        <taxon>Tracheophyta</taxon>
        <taxon>Spermatophyta</taxon>
        <taxon>Magnoliopsida</taxon>
        <taxon>eudicotyledons</taxon>
        <taxon>Gunneridae</taxon>
        <taxon>Pentapetalae</taxon>
        <taxon>rosids</taxon>
        <taxon>fabids</taxon>
        <taxon>Cucurbitales</taxon>
        <taxon>Cucurbitaceae</taxon>
        <taxon>Benincaseae</taxon>
        <taxon>Citrullus</taxon>
    </lineage>
</organism>
<dbReference type="InterPro" id="IPR050747">
    <property type="entry name" value="Mitochondrial_chaperone_BCS1"/>
</dbReference>
<feature type="region of interest" description="Disordered" evidence="7">
    <location>
        <begin position="461"/>
        <end position="482"/>
    </location>
</feature>
<evidence type="ECO:0000256" key="7">
    <source>
        <dbReference type="SAM" id="MobiDB-lite"/>
    </source>
</evidence>
<dbReference type="EMBL" id="OZ021741">
    <property type="protein sequence ID" value="CAK9325630.1"/>
    <property type="molecule type" value="Genomic_DNA"/>
</dbReference>
<dbReference type="Gene3D" id="3.40.50.300">
    <property type="entry name" value="P-loop containing nucleotide triphosphate hydrolases"/>
    <property type="match status" value="1"/>
</dbReference>
<sequence>MSFLTNMPSTTSVFSAYTSFAASSMVARTMISETHSIISQIIPQTLRDQISSKFNAIFGSISSQMLLIIEENNGIAINELYRASETYLSTKISPSLNHLKASKAPGETNVTFKINKGDVLIDVFEGIQIAWELISTEKQSTYFDFEISTQTSETIEKRHYQISFNKKHTDLVMKIYLPFILNRAKVIEEENRVVKLYALMGGYGNGDSIVLQNSCSFGNLAMDEKKKRELMEDLDRFVRRREFYRRIGKAWKRGYLLYGPPGTGKSSLVAAMADYLKFNIYDLELSSVHSNSALRTMLLSTADRSIIVIEDIDCSAELKDRTNGGRDGGDSQLTLSGVLNVIDGLWSSCGDARIIVFTTNHKERLDPALLRPGRMDMHVHMTYLTPYGFEILASNYLQINHHQRFKEIQDLIMEVDVTPAEIAGELMKSDDADMALEFVVEFVNGKKRKKMEKECNSDVIENVGCHDPQDNEDQEDLKEREI</sequence>
<proteinExistence type="inferred from homology"/>
<gene>
    <name evidence="9" type="ORF">CITCOLO1_LOCUS17897</name>
</gene>
<dbReference type="InterPro" id="IPR027417">
    <property type="entry name" value="P-loop_NTPase"/>
</dbReference>
<dbReference type="Proteomes" id="UP001642487">
    <property type="component" value="Chromosome 7"/>
</dbReference>
<keyword evidence="10" id="KW-1185">Reference proteome</keyword>
<protein>
    <recommendedName>
        <fullName evidence="8">AAA+ ATPase domain-containing protein</fullName>
    </recommendedName>
</protein>
<feature type="domain" description="AAA+ ATPase" evidence="8">
    <location>
        <begin position="251"/>
        <end position="385"/>
    </location>
</feature>
<dbReference type="SMART" id="SM00382">
    <property type="entry name" value="AAA"/>
    <property type="match status" value="1"/>
</dbReference>
<dbReference type="Gene3D" id="6.10.280.40">
    <property type="match status" value="1"/>
</dbReference>
<dbReference type="Pfam" id="PF25568">
    <property type="entry name" value="AAA_lid_At3g28540"/>
    <property type="match status" value="1"/>
</dbReference>
<dbReference type="Pfam" id="PF14363">
    <property type="entry name" value="AAA_assoc"/>
    <property type="match status" value="1"/>
</dbReference>
<dbReference type="Pfam" id="PF00004">
    <property type="entry name" value="AAA"/>
    <property type="match status" value="1"/>
</dbReference>
<dbReference type="InterPro" id="IPR058017">
    <property type="entry name" value="At3g28540-like_C"/>
</dbReference>
<evidence type="ECO:0000313" key="9">
    <source>
        <dbReference type="EMBL" id="CAK9325630.1"/>
    </source>
</evidence>
<keyword evidence="3" id="KW-0378">Hydrolase</keyword>
<evidence type="ECO:0000256" key="3">
    <source>
        <dbReference type="ARBA" id="ARBA00022801"/>
    </source>
</evidence>
<comment type="cofactor">
    <cofactor evidence="1">
        <name>Mg(2+)</name>
        <dbReference type="ChEBI" id="CHEBI:18420"/>
    </cofactor>
</comment>
<evidence type="ECO:0000313" key="10">
    <source>
        <dbReference type="Proteomes" id="UP001642487"/>
    </source>
</evidence>
<evidence type="ECO:0000256" key="6">
    <source>
        <dbReference type="RuleBase" id="RU003651"/>
    </source>
</evidence>
<dbReference type="CDD" id="cd19510">
    <property type="entry name" value="RecA-like_BCS1"/>
    <property type="match status" value="1"/>
</dbReference>
<evidence type="ECO:0000256" key="5">
    <source>
        <dbReference type="ARBA" id="ARBA00049360"/>
    </source>
</evidence>
<name>A0ABP0Z1F0_9ROSI</name>
<evidence type="ECO:0000256" key="4">
    <source>
        <dbReference type="ARBA" id="ARBA00022842"/>
    </source>
</evidence>
<keyword evidence="4" id="KW-0460">Magnesium</keyword>
<dbReference type="InterPro" id="IPR003959">
    <property type="entry name" value="ATPase_AAA_core"/>
</dbReference>
<comment type="catalytic activity">
    <reaction evidence="5">
        <text>ATP + H2O = ADP + phosphate + H(+)</text>
        <dbReference type="Rhea" id="RHEA:13065"/>
        <dbReference type="ChEBI" id="CHEBI:15377"/>
        <dbReference type="ChEBI" id="CHEBI:15378"/>
        <dbReference type="ChEBI" id="CHEBI:30616"/>
        <dbReference type="ChEBI" id="CHEBI:43474"/>
        <dbReference type="ChEBI" id="CHEBI:456216"/>
    </reaction>
</comment>
<reference evidence="9 10" key="1">
    <citation type="submission" date="2024-03" db="EMBL/GenBank/DDBJ databases">
        <authorList>
            <person name="Gkanogiannis A."/>
            <person name="Becerra Lopez-Lavalle L."/>
        </authorList>
    </citation>
    <scope>NUCLEOTIDE SEQUENCE [LARGE SCALE GENOMIC DNA]</scope>
</reference>
<keyword evidence="6" id="KW-0067">ATP-binding</keyword>